<organism evidence="2 3">
    <name type="scientific">Saccharibacillus brassicae</name>
    <dbReference type="NCBI Taxonomy" id="2583377"/>
    <lineage>
        <taxon>Bacteria</taxon>
        <taxon>Bacillati</taxon>
        <taxon>Bacillota</taxon>
        <taxon>Bacilli</taxon>
        <taxon>Bacillales</taxon>
        <taxon>Paenibacillaceae</taxon>
        <taxon>Saccharibacillus</taxon>
    </lineage>
</organism>
<name>A0A4Y6V1Y8_SACBS</name>
<accession>A0A4Y6V1Y8</accession>
<keyword evidence="3" id="KW-1185">Reference proteome</keyword>
<protein>
    <submittedName>
        <fullName evidence="2">Uncharacterized protein</fullName>
    </submittedName>
</protein>
<evidence type="ECO:0000313" key="3">
    <source>
        <dbReference type="Proteomes" id="UP000316968"/>
    </source>
</evidence>
<dbReference type="AlphaFoldDB" id="A0A4Y6V1Y8"/>
<sequence>MMEDRMHGKREARSANRIHKRIEKRIVGGVRIGIALIAGIGLLVYLAFIAGVLLLAGKGLHAVWGFIFG</sequence>
<proteinExistence type="predicted"/>
<gene>
    <name evidence="2" type="ORF">FFV09_17555</name>
</gene>
<keyword evidence="1" id="KW-1133">Transmembrane helix</keyword>
<reference evidence="2 3" key="1">
    <citation type="submission" date="2019-06" db="EMBL/GenBank/DDBJ databases">
        <title>Saccharibacillus brassicae sp. nov., an endophytic bacterium isolated from Chinese cabbage seeds (Brassica pekinensis).</title>
        <authorList>
            <person name="Jiang L."/>
            <person name="Lee J."/>
            <person name="Kim S.W."/>
        </authorList>
    </citation>
    <scope>NUCLEOTIDE SEQUENCE [LARGE SCALE GENOMIC DNA]</scope>
    <source>
        <strain evidence="3">KCTC 43072 / ATSA2</strain>
    </source>
</reference>
<feature type="transmembrane region" description="Helical" evidence="1">
    <location>
        <begin position="30"/>
        <end position="56"/>
    </location>
</feature>
<dbReference type="Proteomes" id="UP000316968">
    <property type="component" value="Chromosome"/>
</dbReference>
<dbReference type="KEGG" id="saca:FFV09_17555"/>
<keyword evidence="1" id="KW-0812">Transmembrane</keyword>
<evidence type="ECO:0000256" key="1">
    <source>
        <dbReference type="SAM" id="Phobius"/>
    </source>
</evidence>
<evidence type="ECO:0000313" key="2">
    <source>
        <dbReference type="EMBL" id="QDH22487.1"/>
    </source>
</evidence>
<dbReference type="RefSeq" id="WP_141449029.1">
    <property type="nucleotide sequence ID" value="NZ_CP041217.1"/>
</dbReference>
<keyword evidence="1" id="KW-0472">Membrane</keyword>
<dbReference type="EMBL" id="CP041217">
    <property type="protein sequence ID" value="QDH22487.1"/>
    <property type="molecule type" value="Genomic_DNA"/>
</dbReference>